<accession>A0A2S8SNS1</accession>
<protein>
    <submittedName>
        <fullName evidence="3">Outer membrane protein assembly factor BamB, contains PQQ-like beta-propeller repeat</fullName>
    </submittedName>
</protein>
<comment type="caution">
    <text evidence="3">The sequence shown here is derived from an EMBL/GenBank/DDBJ whole genome shotgun (WGS) entry which is preliminary data.</text>
</comment>
<dbReference type="AlphaFoldDB" id="A0A2S8SNS1"/>
<keyword evidence="1" id="KW-0732">Signal</keyword>
<evidence type="ECO:0000256" key="1">
    <source>
        <dbReference type="SAM" id="SignalP"/>
    </source>
</evidence>
<feature type="domain" description="Pyrrolo-quinoline quinone repeat" evidence="2">
    <location>
        <begin position="116"/>
        <end position="336"/>
    </location>
</feature>
<dbReference type="EMBL" id="NIGF01000034">
    <property type="protein sequence ID" value="PQV62444.1"/>
    <property type="molecule type" value="Genomic_DNA"/>
</dbReference>
<dbReference type="OrthoDB" id="5557059at2"/>
<dbReference type="InParanoid" id="A0A2S8SNS1"/>
<evidence type="ECO:0000313" key="4">
    <source>
        <dbReference type="Proteomes" id="UP000237684"/>
    </source>
</evidence>
<evidence type="ECO:0000259" key="2">
    <source>
        <dbReference type="Pfam" id="PF13360"/>
    </source>
</evidence>
<dbReference type="SMART" id="SM00564">
    <property type="entry name" value="PQQ"/>
    <property type="match status" value="2"/>
</dbReference>
<keyword evidence="4" id="KW-1185">Reference proteome</keyword>
<sequence length="703" mass="75199">MIYRSPQNTRFAHKERLMNAGKTLPLLSFGLAAALTFATQPALAQTANVLKSHNDLANTGQNLQETTLTPALLRSGRFDLLFRIPVDPGVGPNVPHTLSGSQIYAQPLYMAGLSLPGGARRNVLFVATEHDSIYAFDADTGAPLWKRTDFVDGQKHQTFPGNGDLQPEIGITGTPVIDPATGTLYVVVLTRDNGGLMPADYHQHLCAIDCATGANKFAPGFPREITATSTGTEGRPETGPIPFRPDLANQRCGLVLSNGQVYIAWASYQDKGPYHGWVMAYDARSGTQRNALNISPSVDRYGAGIWQSGGAPSIDAAGNLFISTGNGVFNAATGNWGECFLKIDGKTLQVKDYFSPFNRDALDAGDADLGTSGLLLLPDSVGGFSHPHLMFSGGKVGSLYLVDRDNLGHFDAAKNNVVQEIELPGSGGENSKRGYGLYSVPAYFNGSVYYLRTGEYLKRVPVENGHLNDSQTVANTSQRFGFPGATPSISANGAQNGIVWVTESYYPAGLNMQDHADPGHMRLHAYDATTLDELFNSGDTAPTIDGVVYRNFMKFNPPTVTNGHVYVATGGSILAYGVKSSVQGANVTAQVKIKRHKVRLDKTTGRMTQIVTLINRSDVALLGPVSLMLDDLNAEVRLNLENESGNGTTSGSGPSGVFYHNFPGLAPKQSVSTVLTFLPSPLSGPKTPKAKYKPRVLAGGEIR</sequence>
<dbReference type="Gene3D" id="2.130.10.10">
    <property type="entry name" value="YVTN repeat-like/Quinoprotein amine dehydrogenase"/>
    <property type="match status" value="1"/>
</dbReference>
<dbReference type="InterPro" id="IPR002372">
    <property type="entry name" value="PQQ_rpt_dom"/>
</dbReference>
<proteinExistence type="predicted"/>
<reference evidence="3 4" key="1">
    <citation type="journal article" date="2018" name="Syst. Appl. Microbiol.">
        <title>Abditibacterium utsteinense sp. nov., the first cultivated member of candidate phylum FBP, isolated from ice-free Antarctic soil samples.</title>
        <authorList>
            <person name="Tahon G."/>
            <person name="Tytgat B."/>
            <person name="Lebbe L."/>
            <person name="Carlier A."/>
            <person name="Willems A."/>
        </authorList>
    </citation>
    <scope>NUCLEOTIDE SEQUENCE [LARGE SCALE GENOMIC DNA]</scope>
    <source>
        <strain evidence="3 4">LMG 29911</strain>
    </source>
</reference>
<feature type="signal peptide" evidence="1">
    <location>
        <begin position="1"/>
        <end position="44"/>
    </location>
</feature>
<evidence type="ECO:0000313" key="3">
    <source>
        <dbReference type="EMBL" id="PQV62444.1"/>
    </source>
</evidence>
<organism evidence="3 4">
    <name type="scientific">Abditibacterium utsteinense</name>
    <dbReference type="NCBI Taxonomy" id="1960156"/>
    <lineage>
        <taxon>Bacteria</taxon>
        <taxon>Pseudomonadati</taxon>
        <taxon>Abditibacteriota</taxon>
        <taxon>Abditibacteriia</taxon>
        <taxon>Abditibacteriales</taxon>
        <taxon>Abditibacteriaceae</taxon>
        <taxon>Abditibacterium</taxon>
    </lineage>
</organism>
<dbReference type="InterPro" id="IPR018391">
    <property type="entry name" value="PQQ_b-propeller_rpt"/>
</dbReference>
<dbReference type="InterPro" id="IPR011047">
    <property type="entry name" value="Quinoprotein_ADH-like_sf"/>
</dbReference>
<dbReference type="Pfam" id="PF13360">
    <property type="entry name" value="PQQ_2"/>
    <property type="match status" value="1"/>
</dbReference>
<name>A0A2S8SNS1_9BACT</name>
<feature type="chain" id="PRO_5015622002" evidence="1">
    <location>
        <begin position="45"/>
        <end position="703"/>
    </location>
</feature>
<dbReference type="Proteomes" id="UP000237684">
    <property type="component" value="Unassembled WGS sequence"/>
</dbReference>
<dbReference type="InterPro" id="IPR015943">
    <property type="entry name" value="WD40/YVTN_repeat-like_dom_sf"/>
</dbReference>
<dbReference type="SUPFAM" id="SSF50998">
    <property type="entry name" value="Quinoprotein alcohol dehydrogenase-like"/>
    <property type="match status" value="1"/>
</dbReference>
<gene>
    <name evidence="3" type="ORF">B1R32_1342</name>
</gene>